<dbReference type="Proteomes" id="UP001060012">
    <property type="component" value="Chromosome"/>
</dbReference>
<dbReference type="InterPro" id="IPR029033">
    <property type="entry name" value="His_PPase_superfam"/>
</dbReference>
<dbReference type="Pfam" id="PF00300">
    <property type="entry name" value="His_Phos_1"/>
    <property type="match status" value="1"/>
</dbReference>
<name>A0ABY5E0V2_9BACT</name>
<dbReference type="PANTHER" id="PTHR47623">
    <property type="entry name" value="OS09G0287300 PROTEIN"/>
    <property type="match status" value="1"/>
</dbReference>
<keyword evidence="2" id="KW-1185">Reference proteome</keyword>
<dbReference type="SMART" id="SM00855">
    <property type="entry name" value="PGAM"/>
    <property type="match status" value="1"/>
</dbReference>
<dbReference type="InterPro" id="IPR013078">
    <property type="entry name" value="His_Pase_superF_clade-1"/>
</dbReference>
<dbReference type="EMBL" id="CP100595">
    <property type="protein sequence ID" value="UTJ05834.1"/>
    <property type="molecule type" value="Genomic_DNA"/>
</dbReference>
<reference evidence="1" key="1">
    <citation type="submission" date="2022-07" db="EMBL/GenBank/DDBJ databases">
        <title>Arcobacter roscoffensis sp. nov., a marine bacterium isolated from coastal seawater collected from Roscoff, France.</title>
        <authorList>
            <person name="Pascual J."/>
            <person name="Lepeaux C."/>
            <person name="Methner A."/>
            <person name="Overmann J."/>
        </authorList>
    </citation>
    <scope>NUCLEOTIDE SEQUENCE</scope>
    <source>
        <strain evidence="1">ARW1-2F2</strain>
    </source>
</reference>
<proteinExistence type="predicted"/>
<gene>
    <name evidence="1" type="ORF">NJU99_11325</name>
</gene>
<accession>A0ABY5E0V2</accession>
<dbReference type="SUPFAM" id="SSF53254">
    <property type="entry name" value="Phosphoglycerate mutase-like"/>
    <property type="match status" value="1"/>
</dbReference>
<organism evidence="1 2">
    <name type="scientific">Arcobacter roscoffensis</name>
    <dbReference type="NCBI Taxonomy" id="2961520"/>
    <lineage>
        <taxon>Bacteria</taxon>
        <taxon>Pseudomonadati</taxon>
        <taxon>Campylobacterota</taxon>
        <taxon>Epsilonproteobacteria</taxon>
        <taxon>Campylobacterales</taxon>
        <taxon>Arcobacteraceae</taxon>
        <taxon>Arcobacter</taxon>
    </lineage>
</organism>
<sequence length="160" mass="18553">MKKLFIVRHAQKEVEKAGQDDYDRPLSKKGLKDSQDMANKLFEKSFRPDLIVSSPSVRTRQTSEIFAKTLRYTKSIMYNEVLYMAYLNELQETLTYTFDTVDSMILVGHNPSLTTLAFTLADFKEEIEMGGMIEIEFDCNSWIEISKDNARLISYEKPIN</sequence>
<dbReference type="CDD" id="cd07067">
    <property type="entry name" value="HP_PGM_like"/>
    <property type="match status" value="1"/>
</dbReference>
<evidence type="ECO:0000313" key="2">
    <source>
        <dbReference type="Proteomes" id="UP001060012"/>
    </source>
</evidence>
<dbReference type="RefSeq" id="WP_254576015.1">
    <property type="nucleotide sequence ID" value="NZ_CP100595.1"/>
</dbReference>
<evidence type="ECO:0000313" key="1">
    <source>
        <dbReference type="EMBL" id="UTJ05834.1"/>
    </source>
</evidence>
<dbReference type="PANTHER" id="PTHR47623:SF1">
    <property type="entry name" value="OS09G0287300 PROTEIN"/>
    <property type="match status" value="1"/>
</dbReference>
<protein>
    <submittedName>
        <fullName evidence="1">Histidine phosphatase family protein</fullName>
    </submittedName>
</protein>
<dbReference type="Gene3D" id="3.40.50.1240">
    <property type="entry name" value="Phosphoglycerate mutase-like"/>
    <property type="match status" value="1"/>
</dbReference>